<dbReference type="EMBL" id="CBSY010000016">
    <property type="protein sequence ID" value="CDH18325.1"/>
    <property type="molecule type" value="Genomic_DNA"/>
</dbReference>
<keyword evidence="2" id="KW-1185">Reference proteome</keyword>
<dbReference type="Proteomes" id="UP000028500">
    <property type="component" value="Unassembled WGS sequence"/>
</dbReference>
<reference evidence="1" key="1">
    <citation type="submission" date="2013-07" db="EMBL/GenBank/DDBJ databases">
        <title>Sub-species coevolution in mutualistic symbiosis.</title>
        <authorList>
            <person name="Murfin K."/>
            <person name="Klassen J."/>
            <person name="Lee M."/>
            <person name="Forst S."/>
            <person name="Stock P."/>
            <person name="Goodrich-Blair H."/>
        </authorList>
    </citation>
    <scope>NUCLEOTIDE SEQUENCE [LARGE SCALE GENOMIC DNA]</scope>
    <source>
        <strain evidence="1">Kraussei Quebec</strain>
    </source>
</reference>
<gene>
    <name evidence="1" type="ORF">XBKQ1_1120002</name>
</gene>
<dbReference type="HOGENOM" id="CLU_2793094_0_0_6"/>
<protein>
    <submittedName>
        <fullName evidence="1">Uncharacterized protein</fullName>
    </submittedName>
</protein>
<dbReference type="AlphaFoldDB" id="A0A077P1R2"/>
<organism evidence="1 2">
    <name type="scientific">Xenorhabdus bovienii str. kraussei Quebec</name>
    <dbReference type="NCBI Taxonomy" id="1398203"/>
    <lineage>
        <taxon>Bacteria</taxon>
        <taxon>Pseudomonadati</taxon>
        <taxon>Pseudomonadota</taxon>
        <taxon>Gammaproteobacteria</taxon>
        <taxon>Enterobacterales</taxon>
        <taxon>Morganellaceae</taxon>
        <taxon>Xenorhabdus</taxon>
    </lineage>
</organism>
<evidence type="ECO:0000313" key="1">
    <source>
        <dbReference type="EMBL" id="CDH18325.1"/>
    </source>
</evidence>
<comment type="caution">
    <text evidence="1">The sequence shown here is derived from an EMBL/GenBank/DDBJ whole genome shotgun (WGS) entry which is preliminary data.</text>
</comment>
<sequence length="68" mass="7482">MCNEKQEATLCTLRESICTVTGTDGNTTVNVFFDEAKVRCVGSEKAEKSIRLKAGEFRASASLVMNYQ</sequence>
<proteinExistence type="predicted"/>
<accession>A0A077P1R2</accession>
<dbReference type="RefSeq" id="WP_155271196.1">
    <property type="nucleotide sequence ID" value="NZ_CAWLZI010000108.1"/>
</dbReference>
<evidence type="ECO:0000313" key="2">
    <source>
        <dbReference type="Proteomes" id="UP000028500"/>
    </source>
</evidence>
<name>A0A077P1R2_XENBV</name>